<dbReference type="Proteomes" id="UP001200145">
    <property type="component" value="Unassembled WGS sequence"/>
</dbReference>
<reference evidence="3 4" key="1">
    <citation type="submission" date="2022-01" db="EMBL/GenBank/DDBJ databases">
        <title>Flavihumibacter sp. nov., isolated from sediment of a river.</title>
        <authorList>
            <person name="Liu H."/>
        </authorList>
    </citation>
    <scope>NUCLEOTIDE SEQUENCE [LARGE SCALE GENOMIC DNA]</scope>
    <source>
        <strain evidence="3 4">RY-1</strain>
    </source>
</reference>
<dbReference type="RefSeq" id="WP_234866744.1">
    <property type="nucleotide sequence ID" value="NZ_JAKEVY010000003.1"/>
</dbReference>
<sequence>MKHLFKILFNSLLAAIVLTACEKAEDLPFYENGTAPAVTASASTIAPIPADSLAAGLILNWTNPAYAADSATYKYIVEIDRAGNNFAQAAQRVITGSLSTTYLNKELNNILIDKGLEFGTAYDMEVRVISSYSNNNERLISNVLPIKMTPYKIPPRVELPSSGKLFLVGSATGSGWNNPVQTPEQEFTRLDETTFAGVFNLKGGNEYLVLPVNGLWDQKYSVANKNLPGLAEGGDFGFGLNDNIPGPAADGMYKIVLDFQAGKFIVTPYTENNLPSALFMVGDATPGGWNNPVPTPSQQFTRLNSSEFELTLELTGGKQYLFLPVNGDWSTKYSVQDNTLTGLAEGGSFGYNLPQNFPGPATDGTYKINVNFATSKFSVVKQ</sequence>
<feature type="signal peptide" evidence="1">
    <location>
        <begin position="1"/>
        <end position="20"/>
    </location>
</feature>
<feature type="domain" description="SusE outer membrane protein" evidence="2">
    <location>
        <begin position="25"/>
        <end position="128"/>
    </location>
</feature>
<accession>A0ABS9BMF1</accession>
<protein>
    <submittedName>
        <fullName evidence="3">SusE domain-containing protein</fullName>
    </submittedName>
</protein>
<keyword evidence="4" id="KW-1185">Reference proteome</keyword>
<dbReference type="Pfam" id="PF14292">
    <property type="entry name" value="SusE"/>
    <property type="match status" value="1"/>
</dbReference>
<proteinExistence type="predicted"/>
<evidence type="ECO:0000313" key="3">
    <source>
        <dbReference type="EMBL" id="MCF1715796.1"/>
    </source>
</evidence>
<dbReference type="EMBL" id="JAKEVY010000003">
    <property type="protein sequence ID" value="MCF1715796.1"/>
    <property type="molecule type" value="Genomic_DNA"/>
</dbReference>
<evidence type="ECO:0000259" key="2">
    <source>
        <dbReference type="Pfam" id="PF14292"/>
    </source>
</evidence>
<keyword evidence="1" id="KW-0732">Signal</keyword>
<dbReference type="InterPro" id="IPR025970">
    <property type="entry name" value="SusE"/>
</dbReference>
<evidence type="ECO:0000313" key="4">
    <source>
        <dbReference type="Proteomes" id="UP001200145"/>
    </source>
</evidence>
<evidence type="ECO:0000256" key="1">
    <source>
        <dbReference type="SAM" id="SignalP"/>
    </source>
</evidence>
<name>A0ABS9BMF1_9BACT</name>
<organism evidence="3 4">
    <name type="scientific">Flavihumibacter fluminis</name>
    <dbReference type="NCBI Taxonomy" id="2909236"/>
    <lineage>
        <taxon>Bacteria</taxon>
        <taxon>Pseudomonadati</taxon>
        <taxon>Bacteroidota</taxon>
        <taxon>Chitinophagia</taxon>
        <taxon>Chitinophagales</taxon>
        <taxon>Chitinophagaceae</taxon>
        <taxon>Flavihumibacter</taxon>
    </lineage>
</organism>
<gene>
    <name evidence="3" type="ORF">L0U88_14245</name>
</gene>
<dbReference type="Gene3D" id="2.60.40.3620">
    <property type="match status" value="2"/>
</dbReference>
<feature type="chain" id="PRO_5046269437" evidence="1">
    <location>
        <begin position="21"/>
        <end position="382"/>
    </location>
</feature>
<dbReference type="PROSITE" id="PS51257">
    <property type="entry name" value="PROKAR_LIPOPROTEIN"/>
    <property type="match status" value="1"/>
</dbReference>
<comment type="caution">
    <text evidence="3">The sequence shown here is derived from an EMBL/GenBank/DDBJ whole genome shotgun (WGS) entry which is preliminary data.</text>
</comment>